<dbReference type="OrthoDB" id="739506at2"/>
<dbReference type="Proteomes" id="UP000001227">
    <property type="component" value="Chromosome"/>
</dbReference>
<dbReference type="KEGG" id="aas:Aasi_0827"/>
<dbReference type="eggNOG" id="COG0457">
    <property type="taxonomic scope" value="Bacteria"/>
</dbReference>
<dbReference type="STRING" id="452471.Aasi_0827"/>
<sequence>MLLYKYHFKCLILAIGVTFIASPLFGLPASIKQAIRAFDQQKFEKAQIQIDALLQDAKYQKQASSWYYHGIIYDQLMRKNITSDAAPNYLAKALNSYQKAMNLGKKRSQYHSFAQINLQGLWTYYLNRSVQYYKVEAFEEALEQLSICNQINDNARHTLLYTAIVAHQADKYEMSLQHYARYIQNGYAEPAVYRAFANLTANYLKNKDSALAILYQGMQQYPWDIDLIAEKCHLLTQTNQLGNWQVQLSAHLQENSINPIAHYQLAYLYILTDEWEKAALHYQKAFELAPLQLEPISQLASLYYNQGAAIINSITDMDEESFQQTGKEIIEDANGYLEKSLHHFKTAHKINPKNLPILKSLHTLYTRLDQADKASQIAHKMKSIKGGTQLLELE</sequence>
<organism evidence="2 3">
    <name type="scientific">Amoebophilus asiaticus (strain 5a2)</name>
    <dbReference type="NCBI Taxonomy" id="452471"/>
    <lineage>
        <taxon>Bacteria</taxon>
        <taxon>Pseudomonadati</taxon>
        <taxon>Bacteroidota</taxon>
        <taxon>Cytophagia</taxon>
        <taxon>Cytophagales</taxon>
        <taxon>Amoebophilaceae</taxon>
        <taxon>Candidatus Amoebophilus</taxon>
    </lineage>
</organism>
<evidence type="ECO:0000313" key="3">
    <source>
        <dbReference type="Proteomes" id="UP000001227"/>
    </source>
</evidence>
<accession>B3ESJ8</accession>
<dbReference type="AlphaFoldDB" id="B3ESJ8"/>
<dbReference type="HOGENOM" id="CLU_699494_0_0_10"/>
<feature type="repeat" description="TPR" evidence="1">
    <location>
        <begin position="259"/>
        <end position="292"/>
    </location>
</feature>
<protein>
    <submittedName>
        <fullName evidence="2">Uncharacterized protein</fullName>
    </submittedName>
</protein>
<name>B3ESJ8_AMOA5</name>
<dbReference type="PROSITE" id="PS50005">
    <property type="entry name" value="TPR"/>
    <property type="match status" value="1"/>
</dbReference>
<dbReference type="InterPro" id="IPR011990">
    <property type="entry name" value="TPR-like_helical_dom_sf"/>
</dbReference>
<keyword evidence="1" id="KW-0802">TPR repeat</keyword>
<dbReference type="SMART" id="SM00028">
    <property type="entry name" value="TPR"/>
    <property type="match status" value="2"/>
</dbReference>
<dbReference type="EMBL" id="CP001102">
    <property type="protein sequence ID" value="ACE06200.1"/>
    <property type="molecule type" value="Genomic_DNA"/>
</dbReference>
<proteinExistence type="predicted"/>
<dbReference type="SUPFAM" id="SSF48452">
    <property type="entry name" value="TPR-like"/>
    <property type="match status" value="2"/>
</dbReference>
<evidence type="ECO:0000256" key="1">
    <source>
        <dbReference type="PROSITE-ProRule" id="PRU00339"/>
    </source>
</evidence>
<dbReference type="RefSeq" id="WP_012472969.1">
    <property type="nucleotide sequence ID" value="NC_010830.1"/>
</dbReference>
<gene>
    <name evidence="2" type="ordered locus">Aasi_0827</name>
</gene>
<reference evidence="2 3" key="1">
    <citation type="journal article" date="2010" name="J. Bacteriol.">
        <title>The genome of the amoeba symbiont 'Candidatus Amoebophilus asiaticus' reveals common mechanisms for host cell interaction among amoeba-associated bacteria.</title>
        <authorList>
            <person name="Schmitz-Esser S."/>
            <person name="Tischler P."/>
            <person name="Arnold R."/>
            <person name="Montanaro J."/>
            <person name="Wagner M."/>
            <person name="Rattei T."/>
            <person name="Horn M."/>
        </authorList>
    </citation>
    <scope>NUCLEOTIDE SEQUENCE [LARGE SCALE GENOMIC DNA]</scope>
    <source>
        <strain evidence="2 3">5a2</strain>
    </source>
</reference>
<keyword evidence="3" id="KW-1185">Reference proteome</keyword>
<dbReference type="InterPro" id="IPR019734">
    <property type="entry name" value="TPR_rpt"/>
</dbReference>
<dbReference type="Gene3D" id="1.25.40.10">
    <property type="entry name" value="Tetratricopeptide repeat domain"/>
    <property type="match status" value="2"/>
</dbReference>
<evidence type="ECO:0000313" key="2">
    <source>
        <dbReference type="EMBL" id="ACE06200.1"/>
    </source>
</evidence>